<organism evidence="5">
    <name type="scientific">Daucus carota subsp. sativus</name>
    <name type="common">Carrot</name>
    <dbReference type="NCBI Taxonomy" id="79200"/>
    <lineage>
        <taxon>Eukaryota</taxon>
        <taxon>Viridiplantae</taxon>
        <taxon>Streptophyta</taxon>
        <taxon>Embryophyta</taxon>
        <taxon>Tracheophyta</taxon>
        <taxon>Spermatophyta</taxon>
        <taxon>Magnoliopsida</taxon>
        <taxon>eudicotyledons</taxon>
        <taxon>Gunneridae</taxon>
        <taxon>Pentapetalae</taxon>
        <taxon>asterids</taxon>
        <taxon>campanulids</taxon>
        <taxon>Apiales</taxon>
        <taxon>Apiaceae</taxon>
        <taxon>Apioideae</taxon>
        <taxon>Scandiceae</taxon>
        <taxon>Daucinae</taxon>
        <taxon>Daucus</taxon>
        <taxon>Daucus sect. Daucus</taxon>
    </lineage>
</organism>
<dbReference type="AlphaFoldDB" id="A0A164XZE9"/>
<feature type="compositionally biased region" description="Basic and acidic residues" evidence="3">
    <location>
        <begin position="615"/>
        <end position="626"/>
    </location>
</feature>
<dbReference type="EMBL" id="LNRQ01000005">
    <property type="protein sequence ID" value="KZM93768.1"/>
    <property type="molecule type" value="Genomic_DNA"/>
</dbReference>
<dbReference type="Gramene" id="KZM93768">
    <property type="protein sequence ID" value="KZM93768"/>
    <property type="gene ID" value="DCAR_017013"/>
</dbReference>
<dbReference type="Pfam" id="PF00439">
    <property type="entry name" value="Bromodomain"/>
    <property type="match status" value="1"/>
</dbReference>
<feature type="domain" description="Bromo" evidence="4">
    <location>
        <begin position="270"/>
        <end position="333"/>
    </location>
</feature>
<dbReference type="STRING" id="79200.A0A164XZE9"/>
<evidence type="ECO:0000256" key="1">
    <source>
        <dbReference type="ARBA" id="ARBA00023117"/>
    </source>
</evidence>
<dbReference type="InterPro" id="IPR018359">
    <property type="entry name" value="Bromodomain_CS"/>
</dbReference>
<evidence type="ECO:0000313" key="7">
    <source>
        <dbReference type="Proteomes" id="UP000077755"/>
    </source>
</evidence>
<dbReference type="PROSITE" id="PS00633">
    <property type="entry name" value="BROMODOMAIN_1"/>
    <property type="match status" value="1"/>
</dbReference>
<dbReference type="KEGG" id="dcr:108223169"/>
<protein>
    <recommendedName>
        <fullName evidence="4">Bromo domain-containing protein</fullName>
    </recommendedName>
</protein>
<reference evidence="5" key="1">
    <citation type="journal article" date="2016" name="Nat. Genet.">
        <title>A high-quality carrot genome assembly provides new insights into carotenoid accumulation and asterid genome evolution.</title>
        <authorList>
            <person name="Iorizzo M."/>
            <person name="Ellison S."/>
            <person name="Senalik D."/>
            <person name="Zeng P."/>
            <person name="Satapoomin P."/>
            <person name="Huang J."/>
            <person name="Bowman M."/>
            <person name="Iovene M."/>
            <person name="Sanseverino W."/>
            <person name="Cavagnaro P."/>
            <person name="Yildiz M."/>
            <person name="Macko-Podgorni A."/>
            <person name="Moranska E."/>
            <person name="Grzebelus E."/>
            <person name="Grzebelus D."/>
            <person name="Ashrafi H."/>
            <person name="Zheng Z."/>
            <person name="Cheng S."/>
            <person name="Spooner D."/>
            <person name="Van Deynze A."/>
            <person name="Simon P."/>
        </authorList>
    </citation>
    <scope>NUCLEOTIDE SEQUENCE [LARGE SCALE GENOMIC DNA]</scope>
    <source>
        <tissue evidence="5">Leaf</tissue>
    </source>
</reference>
<evidence type="ECO:0000313" key="5">
    <source>
        <dbReference type="EMBL" id="KZM93768.1"/>
    </source>
</evidence>
<reference evidence="6" key="2">
    <citation type="submission" date="2022-03" db="EMBL/GenBank/DDBJ databases">
        <title>Draft title - Genomic analysis of global carrot germplasm unveils the trajectory of domestication and the origin of high carotenoid orange carrot.</title>
        <authorList>
            <person name="Iorizzo M."/>
            <person name="Ellison S."/>
            <person name="Senalik D."/>
            <person name="Macko-Podgorni A."/>
            <person name="Grzebelus D."/>
            <person name="Bostan H."/>
            <person name="Rolling W."/>
            <person name="Curaba J."/>
            <person name="Simon P."/>
        </authorList>
    </citation>
    <scope>NUCLEOTIDE SEQUENCE</scope>
    <source>
        <tissue evidence="6">Leaf</tissue>
    </source>
</reference>
<dbReference type="InterPro" id="IPR036427">
    <property type="entry name" value="Bromodomain-like_sf"/>
</dbReference>
<name>A0A164XZE9_DAUCS</name>
<keyword evidence="7" id="KW-1185">Reference proteome</keyword>
<evidence type="ECO:0000313" key="6">
    <source>
        <dbReference type="EMBL" id="WOH00113.1"/>
    </source>
</evidence>
<feature type="compositionally biased region" description="Polar residues" evidence="3">
    <location>
        <begin position="455"/>
        <end position="468"/>
    </location>
</feature>
<dbReference type="CDD" id="cd04369">
    <property type="entry name" value="Bromodomain"/>
    <property type="match status" value="1"/>
</dbReference>
<dbReference type="OMA" id="DCRHKYH"/>
<keyword evidence="1 2" id="KW-0103">Bromodomain</keyword>
<proteinExistence type="predicted"/>
<accession>A0A164XZE9</accession>
<evidence type="ECO:0000256" key="2">
    <source>
        <dbReference type="PROSITE-ProRule" id="PRU00035"/>
    </source>
</evidence>
<dbReference type="SMART" id="SM00297">
    <property type="entry name" value="BROMO"/>
    <property type="match status" value="1"/>
</dbReference>
<dbReference type="Gene3D" id="1.20.920.10">
    <property type="entry name" value="Bromodomain-like"/>
    <property type="match status" value="1"/>
</dbReference>
<dbReference type="InterPro" id="IPR001005">
    <property type="entry name" value="SANT/Myb"/>
</dbReference>
<dbReference type="PANTHER" id="PTHR37888:SF11">
    <property type="entry name" value="DNA-BINDING BROMODOMAIN-CONTAINING PROTEIN"/>
    <property type="match status" value="1"/>
</dbReference>
<dbReference type="OrthoDB" id="1742084at2759"/>
<feature type="region of interest" description="Disordered" evidence="3">
    <location>
        <begin position="406"/>
        <end position="634"/>
    </location>
</feature>
<dbReference type="PANTHER" id="PTHR37888">
    <property type="entry name" value="DNA-BINDING BROMODOMAIN-CONTAINING PROTEIN"/>
    <property type="match status" value="1"/>
</dbReference>
<gene>
    <name evidence="5" type="ORF">DCAR_017013</name>
    <name evidence="6" type="ORF">DCAR_0519470</name>
</gene>
<evidence type="ECO:0000256" key="3">
    <source>
        <dbReference type="SAM" id="MobiDB-lite"/>
    </source>
</evidence>
<dbReference type="Proteomes" id="UP000077755">
    <property type="component" value="Chromosome 5"/>
</dbReference>
<dbReference type="InterPro" id="IPR001487">
    <property type="entry name" value="Bromodomain"/>
</dbReference>
<dbReference type="PROSITE" id="PS50014">
    <property type="entry name" value="BROMODOMAIN_2"/>
    <property type="match status" value="1"/>
</dbReference>
<feature type="compositionally biased region" description="Low complexity" evidence="3">
    <location>
        <begin position="407"/>
        <end position="419"/>
    </location>
</feature>
<dbReference type="EMBL" id="CP093347">
    <property type="protein sequence ID" value="WOH00113.1"/>
    <property type="molecule type" value="Genomic_DNA"/>
</dbReference>
<dbReference type="SUPFAM" id="SSF47370">
    <property type="entry name" value="Bromodomain"/>
    <property type="match status" value="1"/>
</dbReference>
<evidence type="ECO:0000259" key="4">
    <source>
        <dbReference type="PROSITE" id="PS50014"/>
    </source>
</evidence>
<dbReference type="CDD" id="cd00167">
    <property type="entry name" value="SANT"/>
    <property type="match status" value="1"/>
</dbReference>
<sequence length="634" mass="69951">MEKAEEQDTWGTWEELLLAFAVKRYGTSSWDSVCLEMKKRCSSLTCLTPLHCMLRFDHLKSRYADNTTDHSFVPWLDDLRNRRIAELKAQLERYDLSILSLHSKVKRLREEGEESFRGCVEKLGSKDGSSEVKLEEFLPEKVIEEVVGGKDENLETCEVKPENDVIRAESCNGSTDSISKETGKVTVVKVEAEVAVNELAEVCKTVAESKKLGVIESSDVLSTTSRLRKEEIEKLQFGSCVGAGRENESQLLKEMSSVSQPLIEILEILKSYKLGLVSERLLDSQETSNYRNLIRQHIDIKSVYQNVVGGSYSDSEHKFFRDLLLLVNNAILFFEKNISESNAATELRQHISEKLVQRNFKADLTAGKQTSVPPRSLLSEIAREPSDSWQLKSGIEGITRVSRKRSSFASRGSISSSSGSDRRSLQAAAAMPKPVVESKQSTKFPAADKHRQITKRTTNGSALNSISPKKNGKDLATTPCDEDPVVIISDQTRGKLGSPTEPSQSKGEKNVASTGMARSAANFLDRLNKSSPPNNEPCTDVLENSMCSPHQGGGKSKQKGNRGSKGGSKKEKAKRSSGGKLLNEESSLTRRQLGRPPKRAAAPTPGLAGSGKCNRAIEDIDAETPKQSKKRSRK</sequence>